<dbReference type="PROSITE" id="PS50600">
    <property type="entry name" value="ULP_PROTEASE"/>
    <property type="match status" value="1"/>
</dbReference>
<feature type="region of interest" description="Disordered" evidence="4">
    <location>
        <begin position="770"/>
        <end position="876"/>
    </location>
</feature>
<name>A0A0V1JN04_TRIPS</name>
<feature type="compositionally biased region" description="Basic and acidic residues" evidence="4">
    <location>
        <begin position="95"/>
        <end position="106"/>
    </location>
</feature>
<dbReference type="AlphaFoldDB" id="A0A0V1JN04"/>
<dbReference type="Gene3D" id="3.40.395.10">
    <property type="entry name" value="Adenoviral Proteinase, Chain A"/>
    <property type="match status" value="1"/>
</dbReference>
<dbReference type="EMBL" id="JYDV01000074">
    <property type="protein sequence ID" value="KRZ36359.1"/>
    <property type="molecule type" value="Genomic_DNA"/>
</dbReference>
<feature type="region of interest" description="Disordered" evidence="4">
    <location>
        <begin position="47"/>
        <end position="201"/>
    </location>
</feature>
<keyword evidence="2 6" id="KW-0645">Protease</keyword>
<dbReference type="Pfam" id="PF02902">
    <property type="entry name" value="Peptidase_C48"/>
    <property type="match status" value="1"/>
</dbReference>
<evidence type="ECO:0000256" key="2">
    <source>
        <dbReference type="ARBA" id="ARBA00022670"/>
    </source>
</evidence>
<gene>
    <name evidence="6" type="primary">ESD4</name>
    <name evidence="6" type="ORF">T4C_10309</name>
</gene>
<accession>A0A0V1JN04</accession>
<dbReference type="InterPro" id="IPR038765">
    <property type="entry name" value="Papain-like_cys_pep_sf"/>
</dbReference>
<dbReference type="Proteomes" id="UP000054826">
    <property type="component" value="Unassembled WGS sequence"/>
</dbReference>
<dbReference type="GO" id="GO:0008234">
    <property type="term" value="F:cysteine-type peptidase activity"/>
    <property type="evidence" value="ECO:0007669"/>
    <property type="project" value="InterPro"/>
</dbReference>
<evidence type="ECO:0000313" key="7">
    <source>
        <dbReference type="Proteomes" id="UP000054826"/>
    </source>
</evidence>
<dbReference type="GO" id="GO:0006508">
    <property type="term" value="P:proteolysis"/>
    <property type="evidence" value="ECO:0007669"/>
    <property type="project" value="UniProtKB-KW"/>
</dbReference>
<feature type="domain" description="Ubiquitin-like protease family profile" evidence="5">
    <location>
        <begin position="453"/>
        <end position="609"/>
    </location>
</feature>
<keyword evidence="3" id="KW-0378">Hydrolase</keyword>
<feature type="region of interest" description="Disordered" evidence="4">
    <location>
        <begin position="397"/>
        <end position="421"/>
    </location>
</feature>
<feature type="compositionally biased region" description="Polar residues" evidence="4">
    <location>
        <begin position="143"/>
        <end position="156"/>
    </location>
</feature>
<comment type="similarity">
    <text evidence="1">Belongs to the peptidase C48 family.</text>
</comment>
<protein>
    <submittedName>
        <fullName evidence="6">Ubiquitin-like-specific protease ESD4</fullName>
    </submittedName>
</protein>
<reference evidence="6 7" key="1">
    <citation type="submission" date="2015-01" db="EMBL/GenBank/DDBJ databases">
        <title>Evolution of Trichinella species and genotypes.</title>
        <authorList>
            <person name="Korhonen P.K."/>
            <person name="Edoardo P."/>
            <person name="Giuseppe L.R."/>
            <person name="Gasser R.B."/>
        </authorList>
    </citation>
    <scope>NUCLEOTIDE SEQUENCE [LARGE SCALE GENOMIC DNA]</scope>
    <source>
        <strain evidence="6">ISS176</strain>
    </source>
</reference>
<proteinExistence type="inferred from homology"/>
<feature type="compositionally biased region" description="Low complexity" evidence="4">
    <location>
        <begin position="831"/>
        <end position="843"/>
    </location>
</feature>
<evidence type="ECO:0000256" key="4">
    <source>
        <dbReference type="SAM" id="MobiDB-lite"/>
    </source>
</evidence>
<evidence type="ECO:0000256" key="1">
    <source>
        <dbReference type="ARBA" id="ARBA00005234"/>
    </source>
</evidence>
<evidence type="ECO:0000259" key="5">
    <source>
        <dbReference type="PROSITE" id="PS50600"/>
    </source>
</evidence>
<feature type="compositionally biased region" description="Polar residues" evidence="4">
    <location>
        <begin position="64"/>
        <end position="78"/>
    </location>
</feature>
<organism evidence="6 7">
    <name type="scientific">Trichinella pseudospiralis</name>
    <name type="common">Parasitic roundworm</name>
    <dbReference type="NCBI Taxonomy" id="6337"/>
    <lineage>
        <taxon>Eukaryota</taxon>
        <taxon>Metazoa</taxon>
        <taxon>Ecdysozoa</taxon>
        <taxon>Nematoda</taxon>
        <taxon>Enoplea</taxon>
        <taxon>Dorylaimia</taxon>
        <taxon>Trichinellida</taxon>
        <taxon>Trichinellidae</taxon>
        <taxon>Trichinella</taxon>
    </lineage>
</organism>
<sequence length="876" mass="97123">MKTSSVSGKFSEEEATEKNFGRRFIASLMVAAILEAAAPSRILAVPVTPGSSKSLKQNGRRGSRSPTEDTGTSATNLETRMVTRGQKKKMGMPVEESRHEECRAETSRGMATNTSRRVALKSTGKEECAQATRRAHGDGRSSGHCTSNRPSPSTIAATRPSTPMSPRTPPVSKRGARTKLPSTPDEVTPSTSSGGSGTKRLMVSPLLRTEELPDLEVLHRTEEQVTVRATFPIAQAVVCPLGCEKPYTAVRPDGLFAHQTLSRHFARVHGCHSVQWQYRCRKCNTEFSPTKHRYPLRVVNTHVRSCVSRWEITRQLGKREDLHGVRCDLCDYVGVSKRAVGMHRRRHANENIMQNTGTAAQIEALSKQVGDIRVAGDYSQFKFGKRVRQYVAPTQRQRMLEEKPEEEEVPAEPRTIPGEPSTVTTIVDEEISANVPSRADPTAPQMICRIGQWCVWPQDYHSIPAPHCWTDTLMDLMIEQIVLQQYPEHGAVGVMSCAAVSAALHHEITAEFATQIMSPHDASMFFVIPVNLRNHWQMIVLNVTEHIVHYYCSLHQHDFVVLSSLLSLVELSGKHIGCTSWRVETHDGAPMQTNAFDCGPFACLFLKHLLHAIDMNFSDRESAALRTDLKFMIDAVAYPVVPATANPKTFKPDGSTTQLTQFQQKFLDVSATWQSTDVDLQAVYDEMVESIWAHYEKEILAYRLQGYSVTFDAIVVGSLGTWDPKNDAILKRIGVVSERYLRLMKVLVVSEMLEHSSKIYRKHLGLRDLLPESGTNRRPVGTTETYPPGGDLRQKKRNNISAKASGGKCLERRKTSPVGLPTQRGELQCQPPTCSSSTPAGTAPSPPQVQPALLRQETKPATTPAADETKEAKGLV</sequence>
<feature type="compositionally biased region" description="Basic and acidic residues" evidence="4">
    <location>
        <begin position="867"/>
        <end position="876"/>
    </location>
</feature>
<dbReference type="InterPro" id="IPR003653">
    <property type="entry name" value="Peptidase_C48_C"/>
</dbReference>
<dbReference type="SUPFAM" id="SSF54001">
    <property type="entry name" value="Cysteine proteinases"/>
    <property type="match status" value="1"/>
</dbReference>
<evidence type="ECO:0000313" key="6">
    <source>
        <dbReference type="EMBL" id="KRZ36359.1"/>
    </source>
</evidence>
<evidence type="ECO:0000256" key="3">
    <source>
        <dbReference type="ARBA" id="ARBA00022801"/>
    </source>
</evidence>
<comment type="caution">
    <text evidence="6">The sequence shown here is derived from an EMBL/GenBank/DDBJ whole genome shotgun (WGS) entry which is preliminary data.</text>
</comment>